<evidence type="ECO:0000313" key="3">
    <source>
        <dbReference type="EMBL" id="SHK86614.1"/>
    </source>
</evidence>
<dbReference type="SMART" id="SM00530">
    <property type="entry name" value="HTH_XRE"/>
    <property type="match status" value="1"/>
</dbReference>
<dbReference type="OrthoDB" id="5957901at2"/>
<dbReference type="Pfam" id="PF01381">
    <property type="entry name" value="HTH_3"/>
    <property type="match status" value="1"/>
</dbReference>
<dbReference type="CDD" id="cd00093">
    <property type="entry name" value="HTH_XRE"/>
    <property type="match status" value="1"/>
</dbReference>
<feature type="region of interest" description="Disordered" evidence="1">
    <location>
        <begin position="75"/>
        <end position="140"/>
    </location>
</feature>
<evidence type="ECO:0000259" key="2">
    <source>
        <dbReference type="PROSITE" id="PS50943"/>
    </source>
</evidence>
<protein>
    <submittedName>
        <fullName evidence="3">Transcriptional regulator, XRE family</fullName>
    </submittedName>
</protein>
<dbReference type="GeneID" id="301982182"/>
<sequence>MDYPVKTPRQLRPLLVGFRKAAGLTQARMASHLGVTQQTYAQFEAKPEAASMDRLFHVLKVLKVDIVLNQALASANLESRVPERPRTAKPPVAAKQSVAKKRATTGAAKTAGSRKPAATSARGGEQGSSKPVTRKRAAPIAAVIRKREDW</sequence>
<name>A0A1M6VYW6_9BURK</name>
<dbReference type="Gene3D" id="1.10.260.40">
    <property type="entry name" value="lambda repressor-like DNA-binding domains"/>
    <property type="match status" value="1"/>
</dbReference>
<dbReference type="InterPro" id="IPR001387">
    <property type="entry name" value="Cro/C1-type_HTH"/>
</dbReference>
<accession>A0A1M6VYW6</accession>
<dbReference type="SUPFAM" id="SSF47413">
    <property type="entry name" value="lambda repressor-like DNA-binding domains"/>
    <property type="match status" value="1"/>
</dbReference>
<feature type="domain" description="HTH cro/C1-type" evidence="2">
    <location>
        <begin position="15"/>
        <end position="69"/>
    </location>
</feature>
<evidence type="ECO:0000313" key="4">
    <source>
        <dbReference type="Proteomes" id="UP000184395"/>
    </source>
</evidence>
<dbReference type="STRING" id="169427.SAMN05192548_104231"/>
<dbReference type="EMBL" id="FRAB01000042">
    <property type="protein sequence ID" value="SHK86614.1"/>
    <property type="molecule type" value="Genomic_DNA"/>
</dbReference>
<dbReference type="Proteomes" id="UP000184395">
    <property type="component" value="Unassembled WGS sequence"/>
</dbReference>
<dbReference type="InterPro" id="IPR010982">
    <property type="entry name" value="Lambda_DNA-bd_dom_sf"/>
</dbReference>
<evidence type="ECO:0000256" key="1">
    <source>
        <dbReference type="SAM" id="MobiDB-lite"/>
    </source>
</evidence>
<proteinExistence type="predicted"/>
<dbReference type="PROSITE" id="PS50943">
    <property type="entry name" value="HTH_CROC1"/>
    <property type="match status" value="1"/>
</dbReference>
<dbReference type="RefSeq" id="WP_073431735.1">
    <property type="nucleotide sequence ID" value="NZ_CADFGY010000039.1"/>
</dbReference>
<organism evidence="3 4">
    <name type="scientific">Paraburkholderia terricola</name>
    <dbReference type="NCBI Taxonomy" id="169427"/>
    <lineage>
        <taxon>Bacteria</taxon>
        <taxon>Pseudomonadati</taxon>
        <taxon>Pseudomonadota</taxon>
        <taxon>Betaproteobacteria</taxon>
        <taxon>Burkholderiales</taxon>
        <taxon>Burkholderiaceae</taxon>
        <taxon>Paraburkholderia</taxon>
    </lineage>
</organism>
<reference evidence="3 4" key="1">
    <citation type="submission" date="2016-11" db="EMBL/GenBank/DDBJ databases">
        <authorList>
            <person name="Jaros S."/>
            <person name="Januszkiewicz K."/>
            <person name="Wedrychowicz H."/>
        </authorList>
    </citation>
    <scope>NUCLEOTIDE SEQUENCE [LARGE SCALE GENOMIC DNA]</scope>
    <source>
        <strain evidence="3 4">LMG 20594</strain>
    </source>
</reference>
<feature type="compositionally biased region" description="Low complexity" evidence="1">
    <location>
        <begin position="104"/>
        <end position="115"/>
    </location>
</feature>
<dbReference type="GO" id="GO:0003677">
    <property type="term" value="F:DNA binding"/>
    <property type="evidence" value="ECO:0007669"/>
    <property type="project" value="InterPro"/>
</dbReference>
<gene>
    <name evidence="3" type="ORF">SAMN05192548_104231</name>
</gene>
<dbReference type="KEGG" id="pts:CUJ90_29205"/>
<dbReference type="AlphaFoldDB" id="A0A1M6VYW6"/>